<accession>A0A0B5DYE4</accession>
<keyword evidence="2" id="KW-1185">Reference proteome</keyword>
<organism evidence="1 2">
    <name type="scientific">Celeribacter indicus</name>
    <dbReference type="NCBI Taxonomy" id="1208324"/>
    <lineage>
        <taxon>Bacteria</taxon>
        <taxon>Pseudomonadati</taxon>
        <taxon>Pseudomonadota</taxon>
        <taxon>Alphaproteobacteria</taxon>
        <taxon>Rhodobacterales</taxon>
        <taxon>Roseobacteraceae</taxon>
        <taxon>Celeribacter</taxon>
    </lineage>
</organism>
<name>A0A0B5DYE4_9RHOB</name>
<evidence type="ECO:0000313" key="2">
    <source>
        <dbReference type="Proteomes" id="UP000031521"/>
    </source>
</evidence>
<dbReference type="EMBL" id="CP004393">
    <property type="protein sequence ID" value="AJE48473.1"/>
    <property type="molecule type" value="Genomic_DNA"/>
</dbReference>
<dbReference type="HOGENOM" id="CLU_2286431_0_0_5"/>
<protein>
    <submittedName>
        <fullName evidence="1">Uncharacterized protein</fullName>
    </submittedName>
</protein>
<proteinExistence type="predicted"/>
<gene>
    <name evidence="1" type="ORF">P73_3758</name>
</gene>
<evidence type="ECO:0000313" key="1">
    <source>
        <dbReference type="EMBL" id="AJE48473.1"/>
    </source>
</evidence>
<sequence>MQKEHLQRFPELWTMGRSFVMRMQVMRPEQALLPKWCRSLSKVPKLSSPGRFLVITVKPDGGAKGQEAGLMNRFSVMGLNREHRTGTRHDARRHNSFILPV</sequence>
<dbReference type="KEGG" id="cid:P73_3758"/>
<dbReference type="AlphaFoldDB" id="A0A0B5DYE4"/>
<reference evidence="1 2" key="1">
    <citation type="journal article" date="2014" name="Int. J. Syst. Evol. Microbiol.">
        <title>Celeribacter indicus sp. nov., a polycyclic aromatic hydrocarbon-degrading bacterium from deep-sea sediment and reclassification of Huaishuia halophila as Celeribacter halophilus comb. nov.</title>
        <authorList>
            <person name="Lai Q."/>
            <person name="Cao J."/>
            <person name="Yuan J."/>
            <person name="Li F."/>
            <person name="Shao Z."/>
        </authorList>
    </citation>
    <scope>NUCLEOTIDE SEQUENCE [LARGE SCALE GENOMIC DNA]</scope>
    <source>
        <strain evidence="1">P73</strain>
    </source>
</reference>
<dbReference type="Proteomes" id="UP000031521">
    <property type="component" value="Chromosome"/>
</dbReference>